<comment type="caution">
    <text evidence="2">The sequence shown here is derived from an EMBL/GenBank/DDBJ whole genome shotgun (WGS) entry which is preliminary data.</text>
</comment>
<evidence type="ECO:0000313" key="2">
    <source>
        <dbReference type="EMBL" id="GJD91919.1"/>
    </source>
</evidence>
<evidence type="ECO:0000313" key="3">
    <source>
        <dbReference type="Proteomes" id="UP001055247"/>
    </source>
</evidence>
<proteinExistence type="predicted"/>
<dbReference type="EMBL" id="BPQO01000033">
    <property type="protein sequence ID" value="GJD91919.1"/>
    <property type="molecule type" value="Genomic_DNA"/>
</dbReference>
<feature type="compositionally biased region" description="Basic and acidic residues" evidence="1">
    <location>
        <begin position="1"/>
        <end position="11"/>
    </location>
</feature>
<accession>A0AAV4ZVK8</accession>
<dbReference type="AlphaFoldDB" id="A0AAV4ZVK8"/>
<evidence type="ECO:0000256" key="1">
    <source>
        <dbReference type="SAM" id="MobiDB-lite"/>
    </source>
</evidence>
<feature type="region of interest" description="Disordered" evidence="1">
    <location>
        <begin position="1"/>
        <end position="45"/>
    </location>
</feature>
<name>A0AAV4ZVK8_9HYPH</name>
<keyword evidence="3" id="KW-1185">Reference proteome</keyword>
<gene>
    <name evidence="2" type="ORF">BHAOGJBA_5472</name>
</gene>
<sequence length="235" mass="23855">MEIRDAVRDPASRTAGGIHDRLYPATGTPPFDQPPEDPHVHSPISDTGGDSVVVLADAASLAALAGADLLDVPLRFGPVVVPDTAEAELGDDDAALADKVSSWIEANGIRAGARTWVVRAPVGGTRGPRLATDDGRLVPGGPIDHALLRWLRENVLVQGGSSLVVAEGGSLSDLMESIALPDGVAVLDAAAFLRLAAGAGHLPDEASGEMPGAVSAGPGSEPVTSLDSGPRQGPR</sequence>
<feature type="region of interest" description="Disordered" evidence="1">
    <location>
        <begin position="204"/>
        <end position="235"/>
    </location>
</feature>
<organism evidence="2 3">
    <name type="scientific">Methylobacterium hispanicum</name>
    <dbReference type="NCBI Taxonomy" id="270350"/>
    <lineage>
        <taxon>Bacteria</taxon>
        <taxon>Pseudomonadati</taxon>
        <taxon>Pseudomonadota</taxon>
        <taxon>Alphaproteobacteria</taxon>
        <taxon>Hyphomicrobiales</taxon>
        <taxon>Methylobacteriaceae</taxon>
        <taxon>Methylobacterium</taxon>
    </lineage>
</organism>
<dbReference type="Proteomes" id="UP001055247">
    <property type="component" value="Unassembled WGS sequence"/>
</dbReference>
<reference evidence="2" key="2">
    <citation type="submission" date="2021-08" db="EMBL/GenBank/DDBJ databases">
        <authorList>
            <person name="Tani A."/>
            <person name="Ola A."/>
            <person name="Ogura Y."/>
            <person name="Katsura K."/>
            <person name="Hayashi T."/>
        </authorList>
    </citation>
    <scope>NUCLEOTIDE SEQUENCE</scope>
    <source>
        <strain evidence="2">DSM 16372</strain>
    </source>
</reference>
<reference evidence="2" key="1">
    <citation type="journal article" date="2016" name="Front. Microbiol.">
        <title>Genome Sequence of the Piezophilic, Mesophilic Sulfate-Reducing Bacterium Desulfovibrio indicus J2T.</title>
        <authorList>
            <person name="Cao J."/>
            <person name="Maignien L."/>
            <person name="Shao Z."/>
            <person name="Alain K."/>
            <person name="Jebbar M."/>
        </authorList>
    </citation>
    <scope>NUCLEOTIDE SEQUENCE</scope>
    <source>
        <strain evidence="2">DSM 16372</strain>
    </source>
</reference>
<protein>
    <submittedName>
        <fullName evidence="2">Uncharacterized protein</fullName>
    </submittedName>
</protein>